<dbReference type="InterPro" id="IPR027417">
    <property type="entry name" value="P-loop_NTPase"/>
</dbReference>
<dbReference type="OrthoDB" id="6149069at2759"/>
<gene>
    <name evidence="2" type="ORF">MEDL_55390</name>
</gene>
<evidence type="ECO:0000259" key="1">
    <source>
        <dbReference type="Pfam" id="PF20720"/>
    </source>
</evidence>
<dbReference type="SUPFAM" id="SSF48403">
    <property type="entry name" value="Ankyrin repeat"/>
    <property type="match status" value="1"/>
</dbReference>
<proteinExistence type="predicted"/>
<evidence type="ECO:0000313" key="2">
    <source>
        <dbReference type="EMBL" id="CAG2243262.1"/>
    </source>
</evidence>
<dbReference type="Gene3D" id="1.25.40.20">
    <property type="entry name" value="Ankyrin repeat-containing domain"/>
    <property type="match status" value="1"/>
</dbReference>
<dbReference type="SMART" id="SM00248">
    <property type="entry name" value="ANK"/>
    <property type="match status" value="4"/>
</dbReference>
<name>A0A8S3UBT4_MYTED</name>
<reference evidence="2" key="1">
    <citation type="submission" date="2021-03" db="EMBL/GenBank/DDBJ databases">
        <authorList>
            <person name="Bekaert M."/>
        </authorList>
    </citation>
    <scope>NUCLEOTIDE SEQUENCE</scope>
</reference>
<dbReference type="InterPro" id="IPR052050">
    <property type="entry name" value="SecEffector_AnkRepeat"/>
</dbReference>
<protein>
    <submittedName>
        <fullName evidence="2">ANKRD17</fullName>
    </submittedName>
</protein>
<feature type="domain" description="Novel STAND NTPase 3" evidence="1">
    <location>
        <begin position="1"/>
        <end position="144"/>
    </location>
</feature>
<sequence length="1460" mass="170254">MLKQNGVLLMTGHAGTGKSRIGRHILHLFCKEDNSYKCIKLNTLKEWENMVSRQNKVIVLLDDIFGETNCIYDRETDTPILDKLHAYVRKGNIKLIITIRDTVTRQCREVFENHRLFKFDFIDLSSDKYKLSNEEKQDILTIYMKTVKKSDYIEAEGFTDCNGVTILRCAEVRQIITETPVKGFPLVVYQFVHNNKYFQLGSKFFVMPTEAILEEINELRRKGEIDKKCMIQYAVMVYTAVNENRINPGDGSNTFEVVKIIDAIYGKSIKLKKCNISDSVKYLLGSYLVNIPNQRSYRFHHTTLQESVILSFAQIDDENLKKIIPLLSWSFFLKMVKSNDYKEKEGEVVLRIPTNSFELLAARLVTIYEAKLWNNIVDAKLFIYCFINTEICLQDDCILLIYFLDALEKEDYKNKHTENMIKSNAWFSCFSHLKRTNMFIAILVNLKQSKYILQKFDQEIKTSKNHFSIDFMKAALVSSMYESCSTKDLRSVEAIFHLVEKNKIPVLLDQGTINLVDIGLTKIIFDEYQYDLSDARCIFLSLCIWKAYEAFNVPVLEFLLSKYNRTPFDVNSFFEMIYRNEHVNYWLEKRTQPNGIISDRSLISFKQLKWMIDRFADIELVHTECLLRTACQLQMLDTVEYLASLCINFDVIFCLKISLGVNDEQQFCDKDLFEFLLSKTDSSSTDLIPVVILVLQRMHVPDYIFDAFIQLCLNNEDILTLACKNAHLYFATLLMEKGQNVDIQSALIATCMKTEGKCNKCSVYSLMRYVDMEFEKLELVKNIIGKFGYGKFDLKTVCQHAYNAGYFKIIEWFVQNIDITMLDVYFIIKSALIGKQSDLLEYIMTKTDIASLDKMEVFKCVTEHYTVECSTTILEIVSIIWEGTENKEELKFEEMVDTAYERKDFELLMRIHEKYCSYVSIDARKLLMSASENCRTDVAKWVFRNFSLASSDIDEGKLLMLACANDLAIDLKRCDMVKWILNSFKINPLNLKSGVLKLLNHDKYFMQELTDEIFNLVVYILENYPICPSKEDIKIMICKSQERRGELVNWFLQHDISCLLDKQNILNTACMRSEIKTIKLLTNYFSSLDMHQAMIHACTSNTLSSKTYYDNQIACLDLFWKQFDHDSNDINIIVSTVCKANSISNNCMTWVLLNLPHDKVSTNKLLIACCKQGKINHVKYIFNIHKENNGQLDIEEALRQACSSCSEYQSFETIFTRLLLRKYNKTIICRIKRNKGMLVDYLFKRLRDKQSNVPIVFNDLIAENRYDLILYFLEEGCCRNMDMKSLMKQACRHGHVKLVQWILENIEQAELDIKSALFELCKCTEKCKLTELDTISGSFDKCSVVSVKKHCLALIWHYVQDIEMFEMDTVLKAITEVPPDMSGMYDELRNWIQYIQNINQIRIRISESALLNSEEDKKQRRQQIYDDQNSKMLKDTLHINESSSSDDCPVELKRLRLEKE</sequence>
<dbReference type="InterPro" id="IPR036770">
    <property type="entry name" value="Ankyrin_rpt-contain_sf"/>
</dbReference>
<dbReference type="PANTHER" id="PTHR46586:SF3">
    <property type="entry name" value="ANKYRIN REPEAT-CONTAINING PROTEIN"/>
    <property type="match status" value="1"/>
</dbReference>
<accession>A0A8S3UBT4</accession>
<evidence type="ECO:0000313" key="3">
    <source>
        <dbReference type="Proteomes" id="UP000683360"/>
    </source>
</evidence>
<dbReference type="EMBL" id="CAJPWZ010002697">
    <property type="protein sequence ID" value="CAG2243262.1"/>
    <property type="molecule type" value="Genomic_DNA"/>
</dbReference>
<dbReference type="InterPro" id="IPR002110">
    <property type="entry name" value="Ankyrin_rpt"/>
</dbReference>
<dbReference type="SUPFAM" id="SSF52540">
    <property type="entry name" value="P-loop containing nucleoside triphosphate hydrolases"/>
    <property type="match status" value="1"/>
</dbReference>
<dbReference type="InterPro" id="IPR049050">
    <property type="entry name" value="nSTAND3"/>
</dbReference>
<comment type="caution">
    <text evidence="2">The sequence shown here is derived from an EMBL/GenBank/DDBJ whole genome shotgun (WGS) entry which is preliminary data.</text>
</comment>
<dbReference type="Proteomes" id="UP000683360">
    <property type="component" value="Unassembled WGS sequence"/>
</dbReference>
<dbReference type="PANTHER" id="PTHR46586">
    <property type="entry name" value="ANKYRIN REPEAT-CONTAINING PROTEIN"/>
    <property type="match status" value="1"/>
</dbReference>
<organism evidence="2 3">
    <name type="scientific">Mytilus edulis</name>
    <name type="common">Blue mussel</name>
    <dbReference type="NCBI Taxonomy" id="6550"/>
    <lineage>
        <taxon>Eukaryota</taxon>
        <taxon>Metazoa</taxon>
        <taxon>Spiralia</taxon>
        <taxon>Lophotrochozoa</taxon>
        <taxon>Mollusca</taxon>
        <taxon>Bivalvia</taxon>
        <taxon>Autobranchia</taxon>
        <taxon>Pteriomorphia</taxon>
        <taxon>Mytilida</taxon>
        <taxon>Mytiloidea</taxon>
        <taxon>Mytilidae</taxon>
        <taxon>Mytilinae</taxon>
        <taxon>Mytilus</taxon>
    </lineage>
</organism>
<dbReference type="Pfam" id="PF20720">
    <property type="entry name" value="nSTAND3"/>
    <property type="match status" value="1"/>
</dbReference>
<keyword evidence="3" id="KW-1185">Reference proteome</keyword>